<keyword evidence="6" id="KW-1185">Reference proteome</keyword>
<dbReference type="Proteomes" id="UP000278143">
    <property type="component" value="Unassembled WGS sequence"/>
</dbReference>
<dbReference type="InterPro" id="IPR002227">
    <property type="entry name" value="Tyrosinase_Cu-bd"/>
</dbReference>
<feature type="domain" description="Tyrosinase copper-binding" evidence="4">
    <location>
        <begin position="189"/>
        <end position="200"/>
    </location>
</feature>
<accession>A0A4P9Z0G4</accession>
<keyword evidence="1" id="KW-0479">Metal-binding</keyword>
<dbReference type="PROSITE" id="PS00498">
    <property type="entry name" value="TYROSINASE_2"/>
    <property type="match status" value="1"/>
</dbReference>
<dbReference type="PRINTS" id="PR00092">
    <property type="entry name" value="TYROSINASE"/>
</dbReference>
<evidence type="ECO:0000313" key="5">
    <source>
        <dbReference type="EMBL" id="RKP25947.1"/>
    </source>
</evidence>
<proteinExistence type="predicted"/>
<dbReference type="Pfam" id="PF00264">
    <property type="entry name" value="Tyrosinase"/>
    <property type="match status" value="1"/>
</dbReference>
<evidence type="ECO:0000256" key="1">
    <source>
        <dbReference type="ARBA" id="ARBA00022723"/>
    </source>
</evidence>
<feature type="non-terminal residue" evidence="5">
    <location>
        <position position="1"/>
    </location>
</feature>
<evidence type="ECO:0000313" key="6">
    <source>
        <dbReference type="Proteomes" id="UP000278143"/>
    </source>
</evidence>
<dbReference type="SUPFAM" id="SSF48056">
    <property type="entry name" value="Di-copper centre-containing domain"/>
    <property type="match status" value="1"/>
</dbReference>
<name>A0A4P9Z0G4_9FUNG</name>
<dbReference type="EMBL" id="KZ989563">
    <property type="protein sequence ID" value="RKP25947.1"/>
    <property type="molecule type" value="Genomic_DNA"/>
</dbReference>
<evidence type="ECO:0000259" key="3">
    <source>
        <dbReference type="PROSITE" id="PS00497"/>
    </source>
</evidence>
<gene>
    <name evidence="5" type="ORF">SYNPS1DRAFT_9306</name>
</gene>
<dbReference type="AlphaFoldDB" id="A0A4P9Z0G4"/>
<dbReference type="PROSITE" id="PS00497">
    <property type="entry name" value="TYROSINASE_1"/>
    <property type="match status" value="1"/>
</dbReference>
<dbReference type="OrthoDB" id="6132182at2759"/>
<dbReference type="GO" id="GO:0016491">
    <property type="term" value="F:oxidoreductase activity"/>
    <property type="evidence" value="ECO:0007669"/>
    <property type="project" value="InterPro"/>
</dbReference>
<feature type="domain" description="Tyrosinase copper-binding" evidence="3">
    <location>
        <begin position="49"/>
        <end position="66"/>
    </location>
</feature>
<organism evidence="5 6">
    <name type="scientific">Syncephalis pseudoplumigaleata</name>
    <dbReference type="NCBI Taxonomy" id="1712513"/>
    <lineage>
        <taxon>Eukaryota</taxon>
        <taxon>Fungi</taxon>
        <taxon>Fungi incertae sedis</taxon>
        <taxon>Zoopagomycota</taxon>
        <taxon>Zoopagomycotina</taxon>
        <taxon>Zoopagomycetes</taxon>
        <taxon>Zoopagales</taxon>
        <taxon>Piptocephalidaceae</taxon>
        <taxon>Syncephalis</taxon>
    </lineage>
</organism>
<dbReference type="Gene3D" id="1.10.1280.10">
    <property type="entry name" value="Di-copper center containing domain from catechol oxidase"/>
    <property type="match status" value="1"/>
</dbReference>
<dbReference type="PANTHER" id="PTHR11474:SF126">
    <property type="entry name" value="TYROSINASE-LIKE PROTEIN TYR-1-RELATED"/>
    <property type="match status" value="1"/>
</dbReference>
<evidence type="ECO:0000259" key="4">
    <source>
        <dbReference type="PROSITE" id="PS00498"/>
    </source>
</evidence>
<feature type="non-terminal residue" evidence="5">
    <location>
        <position position="220"/>
    </location>
</feature>
<reference evidence="6" key="1">
    <citation type="journal article" date="2018" name="Nat. Microbiol.">
        <title>Leveraging single-cell genomics to expand the fungal tree of life.</title>
        <authorList>
            <person name="Ahrendt S.R."/>
            <person name="Quandt C.A."/>
            <person name="Ciobanu D."/>
            <person name="Clum A."/>
            <person name="Salamov A."/>
            <person name="Andreopoulos B."/>
            <person name="Cheng J.F."/>
            <person name="Woyke T."/>
            <person name="Pelin A."/>
            <person name="Henrissat B."/>
            <person name="Reynolds N.K."/>
            <person name="Benny G.L."/>
            <person name="Smith M.E."/>
            <person name="James T.Y."/>
            <person name="Grigoriev I.V."/>
        </authorList>
    </citation>
    <scope>NUCLEOTIDE SEQUENCE [LARGE SCALE GENOMIC DNA]</scope>
    <source>
        <strain evidence="6">Benny S71-1</strain>
    </source>
</reference>
<dbReference type="InterPro" id="IPR008922">
    <property type="entry name" value="Di-copper_centre_dom_sf"/>
</dbReference>
<dbReference type="InterPro" id="IPR050316">
    <property type="entry name" value="Tyrosinase/Hemocyanin"/>
</dbReference>
<protein>
    <recommendedName>
        <fullName evidence="3 4">Tyrosinase copper-binding domain-containing protein</fullName>
    </recommendedName>
</protein>
<dbReference type="PANTHER" id="PTHR11474">
    <property type="entry name" value="TYROSINASE FAMILY MEMBER"/>
    <property type="match status" value="1"/>
</dbReference>
<dbReference type="GO" id="GO:0046872">
    <property type="term" value="F:metal ion binding"/>
    <property type="evidence" value="ECO:0007669"/>
    <property type="project" value="UniProtKB-KW"/>
</dbReference>
<evidence type="ECO:0000256" key="2">
    <source>
        <dbReference type="ARBA" id="ARBA00023008"/>
    </source>
</evidence>
<sequence length="220" mass="25180">RREIRTLSAAERDVFVKAVKALQARPSPSAPSRYDEYARLHNDNAPFCHGSPVFLPWHRRMLREMELDLQKTDPSIMLPYWDWSMDSQAPETSIVFDKAYFGGNGKSKGCVADGPFADWQPFYPQPGCLRRTFDDKQQIGAFYSPEAVQSTITRNADFNSFSREVEGTCHARVHNGIGGSMLNMYSPSDPLFFLHHGMIDRVWWQWQNARPGNRMAFGGR</sequence>
<keyword evidence="2" id="KW-0186">Copper</keyword>